<proteinExistence type="inferred from homology"/>
<dbReference type="InterPro" id="IPR000679">
    <property type="entry name" value="Znf_GATA"/>
</dbReference>
<dbReference type="PROSITE" id="PS00344">
    <property type="entry name" value="GATA_ZN_FINGER_1"/>
    <property type="match status" value="1"/>
</dbReference>
<dbReference type="FunFam" id="3.30.50.10:FF:000018">
    <property type="entry name" value="GATA transcription factor"/>
    <property type="match status" value="1"/>
</dbReference>
<dbReference type="InterPro" id="IPR051140">
    <property type="entry name" value="GATA_TF"/>
</dbReference>
<keyword evidence="2" id="KW-0479">Metal-binding</keyword>
<dbReference type="CDD" id="cd00202">
    <property type="entry name" value="ZnF_GATA"/>
    <property type="match status" value="1"/>
</dbReference>
<gene>
    <name evidence="8" type="ORF">ZIOFF_044570</name>
</gene>
<protein>
    <recommendedName>
        <fullName evidence="7">GATA-type domain-containing protein</fullName>
    </recommendedName>
</protein>
<dbReference type="GO" id="GO:0030154">
    <property type="term" value="P:cell differentiation"/>
    <property type="evidence" value="ECO:0007669"/>
    <property type="project" value="TreeGrafter"/>
</dbReference>
<evidence type="ECO:0000256" key="3">
    <source>
        <dbReference type="ARBA" id="ARBA00022771"/>
    </source>
</evidence>
<evidence type="ECO:0000256" key="1">
    <source>
        <dbReference type="ARBA" id="ARBA00005694"/>
    </source>
</evidence>
<keyword evidence="9" id="KW-1185">Reference proteome</keyword>
<evidence type="ECO:0000256" key="2">
    <source>
        <dbReference type="ARBA" id="ARBA00022723"/>
    </source>
</evidence>
<accession>A0A8J5FVG7</accession>
<organism evidence="8 9">
    <name type="scientific">Zingiber officinale</name>
    <name type="common">Ginger</name>
    <name type="synonym">Amomum zingiber</name>
    <dbReference type="NCBI Taxonomy" id="94328"/>
    <lineage>
        <taxon>Eukaryota</taxon>
        <taxon>Viridiplantae</taxon>
        <taxon>Streptophyta</taxon>
        <taxon>Embryophyta</taxon>
        <taxon>Tracheophyta</taxon>
        <taxon>Spermatophyta</taxon>
        <taxon>Magnoliopsida</taxon>
        <taxon>Liliopsida</taxon>
        <taxon>Zingiberales</taxon>
        <taxon>Zingiberaceae</taxon>
        <taxon>Zingiber</taxon>
    </lineage>
</organism>
<comment type="caution">
    <text evidence="8">The sequence shown here is derived from an EMBL/GenBank/DDBJ whole genome shotgun (WGS) entry which is preliminary data.</text>
</comment>
<dbReference type="GO" id="GO:0005634">
    <property type="term" value="C:nucleus"/>
    <property type="evidence" value="ECO:0007669"/>
    <property type="project" value="TreeGrafter"/>
</dbReference>
<evidence type="ECO:0000313" key="9">
    <source>
        <dbReference type="Proteomes" id="UP000734854"/>
    </source>
</evidence>
<feature type="domain" description="GATA-type" evidence="7">
    <location>
        <begin position="134"/>
        <end position="170"/>
    </location>
</feature>
<dbReference type="SMART" id="SM00401">
    <property type="entry name" value="ZnF_GATA"/>
    <property type="match status" value="1"/>
</dbReference>
<dbReference type="InterPro" id="IPR013088">
    <property type="entry name" value="Znf_NHR/GATA"/>
</dbReference>
<keyword evidence="3 6" id="KW-0863">Zinc-finger</keyword>
<dbReference type="GO" id="GO:0043565">
    <property type="term" value="F:sequence-specific DNA binding"/>
    <property type="evidence" value="ECO:0007669"/>
    <property type="project" value="InterPro"/>
</dbReference>
<dbReference type="Pfam" id="PF00320">
    <property type="entry name" value="GATA"/>
    <property type="match status" value="1"/>
</dbReference>
<dbReference type="GO" id="GO:0008270">
    <property type="term" value="F:zinc ion binding"/>
    <property type="evidence" value="ECO:0007669"/>
    <property type="project" value="UniProtKB-KW"/>
</dbReference>
<evidence type="ECO:0000256" key="5">
    <source>
        <dbReference type="ARBA" id="ARBA00023159"/>
    </source>
</evidence>
<name>A0A8J5FVG7_ZINOF</name>
<evidence type="ECO:0000313" key="8">
    <source>
        <dbReference type="EMBL" id="KAG6496700.1"/>
    </source>
</evidence>
<dbReference type="SUPFAM" id="SSF57716">
    <property type="entry name" value="Glucocorticoid receptor-like (DNA-binding domain)"/>
    <property type="match status" value="1"/>
</dbReference>
<sequence>MQQYDAMAELTKLEYEWALSSDVVEDSFSSEDLHKLNLINGVNSTASSSSTTTTIAAANTFQDGQVSTFRPEVPGKARSKRSRVAPGNWSSRLLVLSPSEESAASPDSELIVPFSTVSPKKVTKKKETSEGAAASDGRRCLHCQTDKTPQWRTGPMGPKTLCNACGVRFKSGRLVPEYRPASSPTFIVSQHSNSHRKVLELRRQKEFQQQLTSPATALYDPPPAALPSGFLIHGPDIHLI</sequence>
<dbReference type="Gene3D" id="3.30.50.10">
    <property type="entry name" value="Erythroid Transcription Factor GATA-1, subunit A"/>
    <property type="match status" value="1"/>
</dbReference>
<dbReference type="PANTHER" id="PTHR45658:SF18">
    <property type="entry name" value="PROTEIN GAT2"/>
    <property type="match status" value="1"/>
</dbReference>
<dbReference type="GO" id="GO:0006355">
    <property type="term" value="P:regulation of DNA-templated transcription"/>
    <property type="evidence" value="ECO:0007669"/>
    <property type="project" value="InterPro"/>
</dbReference>
<dbReference type="Proteomes" id="UP000734854">
    <property type="component" value="Unassembled WGS sequence"/>
</dbReference>
<evidence type="ECO:0000256" key="4">
    <source>
        <dbReference type="ARBA" id="ARBA00022833"/>
    </source>
</evidence>
<dbReference type="PROSITE" id="PS50114">
    <property type="entry name" value="GATA_ZN_FINGER_2"/>
    <property type="match status" value="1"/>
</dbReference>
<dbReference type="EMBL" id="JACMSC010000012">
    <property type="protein sequence ID" value="KAG6496700.1"/>
    <property type="molecule type" value="Genomic_DNA"/>
</dbReference>
<keyword evidence="4" id="KW-0862">Zinc</keyword>
<comment type="similarity">
    <text evidence="1">Belongs to the type IV zinc-finger family. Class A subfamily.</text>
</comment>
<reference evidence="8 9" key="1">
    <citation type="submission" date="2020-08" db="EMBL/GenBank/DDBJ databases">
        <title>Plant Genome Project.</title>
        <authorList>
            <person name="Zhang R.-G."/>
        </authorList>
    </citation>
    <scope>NUCLEOTIDE SEQUENCE [LARGE SCALE GENOMIC DNA]</scope>
    <source>
        <tissue evidence="8">Rhizome</tissue>
    </source>
</reference>
<keyword evidence="5" id="KW-0010">Activator</keyword>
<dbReference type="PANTHER" id="PTHR45658">
    <property type="entry name" value="GATA TRANSCRIPTION FACTOR"/>
    <property type="match status" value="1"/>
</dbReference>
<dbReference type="AlphaFoldDB" id="A0A8J5FVG7"/>
<evidence type="ECO:0000259" key="7">
    <source>
        <dbReference type="PROSITE" id="PS50114"/>
    </source>
</evidence>
<evidence type="ECO:0000256" key="6">
    <source>
        <dbReference type="PROSITE-ProRule" id="PRU00094"/>
    </source>
</evidence>